<sequence>MLTTEIGEKTYATVVKVIKTPNHKGDEPLLEVREMEKVKKQVQTQRVRKN</sequence>
<feature type="non-terminal residue" evidence="2">
    <location>
        <position position="50"/>
    </location>
</feature>
<dbReference type="AlphaFoldDB" id="A0ABD3Y2Q4"/>
<dbReference type="EMBL" id="JBJQND010000001">
    <property type="protein sequence ID" value="KAL3892260.1"/>
    <property type="molecule type" value="Genomic_DNA"/>
</dbReference>
<gene>
    <name evidence="1" type="ORF">ACJMK2_004474</name>
    <name evidence="2" type="ORF">ACJMK2_004484</name>
</gene>
<evidence type="ECO:0000313" key="3">
    <source>
        <dbReference type="Proteomes" id="UP001634394"/>
    </source>
</evidence>
<name>A0ABD3Y2Q4_SINWO</name>
<keyword evidence="3" id="KW-1185">Reference proteome</keyword>
<evidence type="ECO:0000313" key="1">
    <source>
        <dbReference type="EMBL" id="KAL3892246.1"/>
    </source>
</evidence>
<evidence type="ECO:0000313" key="2">
    <source>
        <dbReference type="EMBL" id="KAL3892260.1"/>
    </source>
</evidence>
<proteinExistence type="predicted"/>
<organism evidence="2 3">
    <name type="scientific">Sinanodonta woodiana</name>
    <name type="common">Chinese pond mussel</name>
    <name type="synonym">Anodonta woodiana</name>
    <dbReference type="NCBI Taxonomy" id="1069815"/>
    <lineage>
        <taxon>Eukaryota</taxon>
        <taxon>Metazoa</taxon>
        <taxon>Spiralia</taxon>
        <taxon>Lophotrochozoa</taxon>
        <taxon>Mollusca</taxon>
        <taxon>Bivalvia</taxon>
        <taxon>Autobranchia</taxon>
        <taxon>Heteroconchia</taxon>
        <taxon>Palaeoheterodonta</taxon>
        <taxon>Unionida</taxon>
        <taxon>Unionoidea</taxon>
        <taxon>Unionidae</taxon>
        <taxon>Unioninae</taxon>
        <taxon>Sinanodonta</taxon>
    </lineage>
</organism>
<comment type="caution">
    <text evidence="2">The sequence shown here is derived from an EMBL/GenBank/DDBJ whole genome shotgun (WGS) entry which is preliminary data.</text>
</comment>
<dbReference type="EMBL" id="JBJQND010000001">
    <property type="protein sequence ID" value="KAL3892246.1"/>
    <property type="molecule type" value="Genomic_DNA"/>
</dbReference>
<accession>A0ABD3Y2Q4</accession>
<reference evidence="2 3" key="1">
    <citation type="submission" date="2024-11" db="EMBL/GenBank/DDBJ databases">
        <title>Chromosome-level genome assembly of the freshwater bivalve Anodonta woodiana.</title>
        <authorList>
            <person name="Chen X."/>
        </authorList>
    </citation>
    <scope>NUCLEOTIDE SEQUENCE [LARGE SCALE GENOMIC DNA]</scope>
    <source>
        <strain evidence="2">MN2024</strain>
        <tissue evidence="2">Gills</tissue>
    </source>
</reference>
<dbReference type="Proteomes" id="UP001634394">
    <property type="component" value="Unassembled WGS sequence"/>
</dbReference>
<protein>
    <submittedName>
        <fullName evidence="2">Uncharacterized protein</fullName>
    </submittedName>
</protein>